<proteinExistence type="predicted"/>
<accession>A0A6A6JYB7</accession>
<dbReference type="AlphaFoldDB" id="A0A6A6JYB7"/>
<sequence length="189" mass="20685">MSGTRVCGLASCSALQPMMRRNGGPRTRCFFSSRCDAAGNQKEASSSEPWPEVLGKGAKPCDDLSKRIAVDDWADITTITPLQLPLDWVSNASLRGNLSVGVERLAAMDRPNCGSVLHHLIVVTATLDRSAVGRGPSRHGSSKCSEGKRREVCKRRKTWPALSWQATEMPRHKIRHASAQRTAIKHSLQ</sequence>
<protein>
    <submittedName>
        <fullName evidence="2">Uncharacterized protein</fullName>
    </submittedName>
</protein>
<dbReference type="GeneID" id="54547052"/>
<evidence type="ECO:0000313" key="2">
    <source>
        <dbReference type="EMBL" id="KAF2281185.1"/>
    </source>
</evidence>
<keyword evidence="3" id="KW-1185">Reference proteome</keyword>
<dbReference type="RefSeq" id="XP_033658722.1">
    <property type="nucleotide sequence ID" value="XM_033793877.1"/>
</dbReference>
<evidence type="ECO:0000313" key="3">
    <source>
        <dbReference type="Proteomes" id="UP000800097"/>
    </source>
</evidence>
<organism evidence="2 3">
    <name type="scientific">Westerdykella ornata</name>
    <dbReference type="NCBI Taxonomy" id="318751"/>
    <lineage>
        <taxon>Eukaryota</taxon>
        <taxon>Fungi</taxon>
        <taxon>Dikarya</taxon>
        <taxon>Ascomycota</taxon>
        <taxon>Pezizomycotina</taxon>
        <taxon>Dothideomycetes</taxon>
        <taxon>Pleosporomycetidae</taxon>
        <taxon>Pleosporales</taxon>
        <taxon>Sporormiaceae</taxon>
        <taxon>Westerdykella</taxon>
    </lineage>
</organism>
<feature type="region of interest" description="Disordered" evidence="1">
    <location>
        <begin position="131"/>
        <end position="151"/>
    </location>
</feature>
<reference evidence="2" key="1">
    <citation type="journal article" date="2020" name="Stud. Mycol.">
        <title>101 Dothideomycetes genomes: a test case for predicting lifestyles and emergence of pathogens.</title>
        <authorList>
            <person name="Haridas S."/>
            <person name="Albert R."/>
            <person name="Binder M."/>
            <person name="Bloem J."/>
            <person name="Labutti K."/>
            <person name="Salamov A."/>
            <person name="Andreopoulos B."/>
            <person name="Baker S."/>
            <person name="Barry K."/>
            <person name="Bills G."/>
            <person name="Bluhm B."/>
            <person name="Cannon C."/>
            <person name="Castanera R."/>
            <person name="Culley D."/>
            <person name="Daum C."/>
            <person name="Ezra D."/>
            <person name="Gonzalez J."/>
            <person name="Henrissat B."/>
            <person name="Kuo A."/>
            <person name="Liang C."/>
            <person name="Lipzen A."/>
            <person name="Lutzoni F."/>
            <person name="Magnuson J."/>
            <person name="Mondo S."/>
            <person name="Nolan M."/>
            <person name="Ohm R."/>
            <person name="Pangilinan J."/>
            <person name="Park H.-J."/>
            <person name="Ramirez L."/>
            <person name="Alfaro M."/>
            <person name="Sun H."/>
            <person name="Tritt A."/>
            <person name="Yoshinaga Y."/>
            <person name="Zwiers L.-H."/>
            <person name="Turgeon B."/>
            <person name="Goodwin S."/>
            <person name="Spatafora J."/>
            <person name="Crous P."/>
            <person name="Grigoriev I."/>
        </authorList>
    </citation>
    <scope>NUCLEOTIDE SEQUENCE</scope>
    <source>
        <strain evidence="2">CBS 379.55</strain>
    </source>
</reference>
<dbReference type="Proteomes" id="UP000800097">
    <property type="component" value="Unassembled WGS sequence"/>
</dbReference>
<dbReference type="EMBL" id="ML986484">
    <property type="protein sequence ID" value="KAF2281185.1"/>
    <property type="molecule type" value="Genomic_DNA"/>
</dbReference>
<evidence type="ECO:0000256" key="1">
    <source>
        <dbReference type="SAM" id="MobiDB-lite"/>
    </source>
</evidence>
<name>A0A6A6JYB7_WESOR</name>
<gene>
    <name evidence="2" type="ORF">EI97DRAFT_22322</name>
</gene>